<proteinExistence type="predicted"/>
<reference evidence="2" key="1">
    <citation type="submission" date="2023-03" db="EMBL/GenBank/DDBJ databases">
        <authorList>
            <person name="Shen W."/>
            <person name="Cai J."/>
        </authorList>
    </citation>
    <scope>NUCLEOTIDE SEQUENCE</scope>
    <source>
        <strain evidence="2">Y37</strain>
    </source>
</reference>
<dbReference type="RefSeq" id="WP_311927524.1">
    <property type="nucleotide sequence ID" value="NZ_JARQDL010000013.1"/>
</dbReference>
<accession>A0AAW8UIZ7</accession>
<evidence type="ECO:0000313" key="2">
    <source>
        <dbReference type="EMBL" id="MDT2946758.1"/>
    </source>
</evidence>
<sequence>MDKEMYYERIKEANKMIDRYVHQVALRDFHRPFLHHACFMSPNYNGGTQGVMKPGLEYCIELKARTFMDPTFIKIVRHELIHYFLYQDKKPYGHGKEFKEWSVQVDAGGTYSRRGDEFLFLRAFCPTCGSYARFRYGDKLEIVKCTQCKKTGLIIEDYFDMNKQWCAQADQARKSIRENLSYVIIDLDGCFVKEEQGLVSVASKRTTTYRRAAVYKDLNEAKKIAQSINGEIINRYMASYIQIELPYLFQCKSCKRRERNDTPKLTKSIICKKCGGNDFILKGIR</sequence>
<dbReference type="Proteomes" id="UP001250218">
    <property type="component" value="Unassembled WGS sequence"/>
</dbReference>
<dbReference type="GO" id="GO:0006950">
    <property type="term" value="P:response to stress"/>
    <property type="evidence" value="ECO:0007669"/>
    <property type="project" value="UniProtKB-ARBA"/>
</dbReference>
<comment type="caution">
    <text evidence="2">The sequence shown here is derived from an EMBL/GenBank/DDBJ whole genome shotgun (WGS) entry which is preliminary data.</text>
</comment>
<feature type="domain" description="SprT-like" evidence="1">
    <location>
        <begin position="15"/>
        <end position="155"/>
    </location>
</feature>
<dbReference type="EMBL" id="JARQDL010000013">
    <property type="protein sequence ID" value="MDT2946758.1"/>
    <property type="molecule type" value="Genomic_DNA"/>
</dbReference>
<evidence type="ECO:0000313" key="3">
    <source>
        <dbReference type="Proteomes" id="UP001250218"/>
    </source>
</evidence>
<dbReference type="SMART" id="SM00731">
    <property type="entry name" value="SprT"/>
    <property type="match status" value="1"/>
</dbReference>
<dbReference type="AlphaFoldDB" id="A0AAW8UIZ7"/>
<evidence type="ECO:0000259" key="1">
    <source>
        <dbReference type="SMART" id="SM00731"/>
    </source>
</evidence>
<protein>
    <recommendedName>
        <fullName evidence="1">SprT-like domain-containing protein</fullName>
    </recommendedName>
</protein>
<dbReference type="Pfam" id="PF10263">
    <property type="entry name" value="SprT-like"/>
    <property type="match status" value="1"/>
</dbReference>
<dbReference type="InterPro" id="IPR006640">
    <property type="entry name" value="SprT-like_domain"/>
</dbReference>
<gene>
    <name evidence="2" type="ORF">P7I04_12085</name>
</gene>
<organism evidence="2 3">
    <name type="scientific">Lactococcus lactis</name>
    <dbReference type="NCBI Taxonomy" id="1358"/>
    <lineage>
        <taxon>Bacteria</taxon>
        <taxon>Bacillati</taxon>
        <taxon>Bacillota</taxon>
        <taxon>Bacilli</taxon>
        <taxon>Lactobacillales</taxon>
        <taxon>Streptococcaceae</taxon>
        <taxon>Lactococcus</taxon>
    </lineage>
</organism>
<name>A0AAW8UIZ7_9LACT</name>